<evidence type="ECO:0000313" key="3">
    <source>
        <dbReference type="EMBL" id="EQC42100.1"/>
    </source>
</evidence>
<name>T0R6L7_SAPDV</name>
<keyword evidence="4" id="KW-1185">Reference proteome</keyword>
<dbReference type="OrthoDB" id="79136at2759"/>
<dbReference type="VEuPathDB" id="FungiDB:SDRG_00941"/>
<dbReference type="EMBL" id="JH767133">
    <property type="protein sequence ID" value="EQC42100.1"/>
    <property type="molecule type" value="Genomic_DNA"/>
</dbReference>
<evidence type="ECO:0000256" key="2">
    <source>
        <dbReference type="SAM" id="MobiDB-lite"/>
    </source>
</evidence>
<proteinExistence type="predicted"/>
<evidence type="ECO:0000256" key="1">
    <source>
        <dbReference type="SAM" id="Coils"/>
    </source>
</evidence>
<protein>
    <submittedName>
        <fullName evidence="3">Uncharacterized protein</fullName>
    </submittedName>
</protein>
<dbReference type="OMA" id="REHPMPL"/>
<feature type="region of interest" description="Disordered" evidence="2">
    <location>
        <begin position="1"/>
        <end position="26"/>
    </location>
</feature>
<sequence length="500" mass="54850">MVKKRRAGKAKDGTSRSSSKTKLDVQDLSSNQKQLALDTLTQQTNVDLIARVDELKCELHAVTRRAKSDVADKDLVISDLQLTIAKLENYISNLLVAQDDRGDDAANPLQQKYVFMASEAAKASAALSQKTREVDRLTRRHLAYEAQIGQLLEREHPMPLSIPDLERQHEQMDLEEQRNESIVPLLLQLLAKSTPLSLLHTQALDQLHHALKDSKQVPVFLHAKGLDSVCAAVNNAHHSDRTLLLAVKILWRTTFHPPAIASLREASVLGALLLAVKCVPMASSTQLLGLANQLFRATLPPTTTGTSSALGRKASRLEAVYLESLAVVRCVVLPYVAAEFPRLVPMTLQAMYKILQLTPLCVLALAEAPDFVVAVLTAYLTTPDTELVVLRILHLYVLQHGVHAIPEAAKSKVDAAYHALISDSLLDKGAHAEVLGLFNTWRAYAYAPFKDAETPVLDHLPILHTTATIAPRIRDKDAMSCTEFPVATRLISLSASLPAL</sequence>
<dbReference type="GeneID" id="19941668"/>
<gene>
    <name evidence="3" type="ORF">SDRG_00941</name>
</gene>
<accession>T0R6L7</accession>
<keyword evidence="1" id="KW-0175">Coiled coil</keyword>
<feature type="coiled-coil region" evidence="1">
    <location>
        <begin position="120"/>
        <end position="154"/>
    </location>
</feature>
<evidence type="ECO:0000313" key="4">
    <source>
        <dbReference type="Proteomes" id="UP000030762"/>
    </source>
</evidence>
<dbReference type="AlphaFoldDB" id="T0R6L7"/>
<dbReference type="InParanoid" id="T0R6L7"/>
<organism evidence="3 4">
    <name type="scientific">Saprolegnia diclina (strain VS20)</name>
    <dbReference type="NCBI Taxonomy" id="1156394"/>
    <lineage>
        <taxon>Eukaryota</taxon>
        <taxon>Sar</taxon>
        <taxon>Stramenopiles</taxon>
        <taxon>Oomycota</taxon>
        <taxon>Saprolegniomycetes</taxon>
        <taxon>Saprolegniales</taxon>
        <taxon>Saprolegniaceae</taxon>
        <taxon>Saprolegnia</taxon>
    </lineage>
</organism>
<reference evidence="3 4" key="1">
    <citation type="submission" date="2012-04" db="EMBL/GenBank/DDBJ databases">
        <title>The Genome Sequence of Saprolegnia declina VS20.</title>
        <authorList>
            <consortium name="The Broad Institute Genome Sequencing Platform"/>
            <person name="Russ C."/>
            <person name="Nusbaum C."/>
            <person name="Tyler B."/>
            <person name="van West P."/>
            <person name="Dieguez-Uribeondo J."/>
            <person name="de Bruijn I."/>
            <person name="Tripathy S."/>
            <person name="Jiang R."/>
            <person name="Young S.K."/>
            <person name="Zeng Q."/>
            <person name="Gargeya S."/>
            <person name="Fitzgerald M."/>
            <person name="Haas B."/>
            <person name="Abouelleil A."/>
            <person name="Alvarado L."/>
            <person name="Arachchi H.M."/>
            <person name="Berlin A."/>
            <person name="Chapman S.B."/>
            <person name="Goldberg J."/>
            <person name="Griggs A."/>
            <person name="Gujja S."/>
            <person name="Hansen M."/>
            <person name="Howarth C."/>
            <person name="Imamovic A."/>
            <person name="Larimer J."/>
            <person name="McCowen C."/>
            <person name="Montmayeur A."/>
            <person name="Murphy C."/>
            <person name="Neiman D."/>
            <person name="Pearson M."/>
            <person name="Priest M."/>
            <person name="Roberts A."/>
            <person name="Saif S."/>
            <person name="Shea T."/>
            <person name="Sisk P."/>
            <person name="Sykes S."/>
            <person name="Wortman J."/>
            <person name="Nusbaum C."/>
            <person name="Birren B."/>
        </authorList>
    </citation>
    <scope>NUCLEOTIDE SEQUENCE [LARGE SCALE GENOMIC DNA]</scope>
    <source>
        <strain evidence="3 4">VS20</strain>
    </source>
</reference>
<dbReference type="Proteomes" id="UP000030762">
    <property type="component" value="Unassembled WGS sequence"/>
</dbReference>
<dbReference type="RefSeq" id="XP_008604669.1">
    <property type="nucleotide sequence ID" value="XM_008606447.1"/>
</dbReference>